<name>A0A658QZE6_9BURK</name>
<gene>
    <name evidence="1" type="ORF">AWB72_03422</name>
</gene>
<dbReference type="AlphaFoldDB" id="A0A658QZE6"/>
<dbReference type="Proteomes" id="UP000198263">
    <property type="component" value="Unassembled WGS sequence"/>
</dbReference>
<keyword evidence="2" id="KW-1185">Reference proteome</keyword>
<dbReference type="EMBL" id="FCNV02000007">
    <property type="protein sequence ID" value="SAL35339.1"/>
    <property type="molecule type" value="Genomic_DNA"/>
</dbReference>
<evidence type="ECO:0000313" key="2">
    <source>
        <dbReference type="Proteomes" id="UP000198263"/>
    </source>
</evidence>
<comment type="caution">
    <text evidence="1">The sequence shown here is derived from an EMBL/GenBank/DDBJ whole genome shotgun (WGS) entry which is preliminary data.</text>
</comment>
<reference evidence="1 2" key="1">
    <citation type="submission" date="2016-01" db="EMBL/GenBank/DDBJ databases">
        <authorList>
            <person name="Peeters C."/>
        </authorList>
    </citation>
    <scope>NUCLEOTIDE SEQUENCE [LARGE SCALE GENOMIC DNA]</scope>
    <source>
        <strain evidence="1">LMG 29315</strain>
    </source>
</reference>
<organism evidence="1 2">
    <name type="scientific">Caballeronia concitans</name>
    <dbReference type="NCBI Taxonomy" id="1777133"/>
    <lineage>
        <taxon>Bacteria</taxon>
        <taxon>Pseudomonadati</taxon>
        <taxon>Pseudomonadota</taxon>
        <taxon>Betaproteobacteria</taxon>
        <taxon>Burkholderiales</taxon>
        <taxon>Burkholderiaceae</taxon>
        <taxon>Caballeronia</taxon>
    </lineage>
</organism>
<proteinExistence type="predicted"/>
<protein>
    <submittedName>
        <fullName evidence="1">Multidrug ABC transporter ATPase</fullName>
    </submittedName>
</protein>
<accession>A0A658QZE6</accession>
<sequence length="219" mass="23675">MTGWMTKLHPERSVDTERSACKAWPANPQLTLAAITLPHDDQSAAVDLEVLVADSASGAIVAHLYRPNAITDDAIRFSDIAIDTARYQLTPAIRAFGVRVSHEGASRANPYGETSLSLYVLEGDTLRPVLDSIAVDHATGEWNTQCEGSYDSTTRTIAMGPAGRDGYASLKIAEKTVRSDTRMVKDECVSKSAAPKQSNVTLEYRNGRYSVPKSMQAGS</sequence>
<evidence type="ECO:0000313" key="1">
    <source>
        <dbReference type="EMBL" id="SAL35339.1"/>
    </source>
</evidence>